<keyword evidence="1" id="KW-0547">Nucleotide-binding</keyword>
<dbReference type="InterPro" id="IPR031046">
    <property type="entry name" value="CARNS1"/>
</dbReference>
<dbReference type="EMBL" id="OW240922">
    <property type="protein sequence ID" value="CAH2321417.1"/>
    <property type="molecule type" value="Genomic_DNA"/>
</dbReference>
<evidence type="ECO:0000259" key="3">
    <source>
        <dbReference type="PROSITE" id="PS50975"/>
    </source>
</evidence>
<dbReference type="Pfam" id="PF15632">
    <property type="entry name" value="ATPgrasp_Ter"/>
    <property type="match status" value="1"/>
</dbReference>
<dbReference type="Gene3D" id="3.30.470.20">
    <property type="entry name" value="ATP-grasp fold, B domain"/>
    <property type="match status" value="2"/>
</dbReference>
<reference evidence="4" key="1">
    <citation type="submission" date="2022-03" db="EMBL/GenBank/DDBJ databases">
        <authorList>
            <person name="Alioto T."/>
            <person name="Alioto T."/>
            <person name="Gomez Garrido J."/>
        </authorList>
    </citation>
    <scope>NUCLEOTIDE SEQUENCE</scope>
</reference>
<keyword evidence="1" id="KW-0067">ATP-binding</keyword>
<sequence length="1012" mass="111459">MLSLDQLIMDPSIYSKDGDLNEVWVPGVLRHRNPWGRDPSIYTPLDECKKGDTIEGRLDITERYEDLQKILISAGLPETEDRTRQPRTDHNADTTTICVFGTPSFAMSTLLEGARQCPGNMLLCLSSLWFCPRPPASTLPPPLYVRQAVTFDLGGRTFLDIFSPPRRVTYLSWMEGDEVLLGQEWDCPIGGSPKLSNFLSNTLEMRLLLDRMELPLAPALVLTSYWLDSWEPQIGEGRSTSLVELDGKEGWEERVRKSISEFLALLRKKNHQKVVVKACGPQKRHSFPTTFYSVCDPHSVYETVFGLISNLHDKEAILLEGFIHSLPPRRIHPPKPPAVIASCSVCPPELTIRLCAVVCRSRGDQPILSKVVCSVGRAEKPLCHRFALPQSLETTLELWGVRDKYQKENILAQLKKTAENVMKIVMEEEKKLTQKERGGYKAQTDLLGVDFLLTVVDYMVTPVILGITSNYCLESCGIHECLQGSLVAGGSNAIISASTPLLETMLQRSLIYVMEKKEVLVVGSGGISKAFIWEAAKIYGIKIHLVESDPKHFASSLVTSFIHYDYDDQSCDVEKHAQNLLTLIKGRGLCLSGCMAFWDECTILAAVLASYLGLPGPPASAVRLAKQKTKTQLSLLSMSSTSPPFPYAGAFAVPCFPLGLADEGIEKAESTISYPLVVKPESGAGAVGVRLIQDAEECRRVIRKIGTVSEPYTPPNGENCAVQIEEISQSGVYCKTGLEETCKGEASKSEIDRKGCNKTTQLNAYADNEQNQLCNNNVRPLLLLAEYITGTEHDVDLVMSPSGQILAAYVSDNGPTLLPGFTETAAALPSRLGTEQRCQLIQAAAFSCRSLGLYPGVFNVELKLTETGPRLLEINPRMGGFYLRDWIRHVYGTDLVLVALALFCGVDPALPATGVQERTVLVGVMCTGENHEDALHSTAKPQRLAELHHAGYIRFNQLDGSRERGPDQEPYGSVACEGSGQREAREKLLGICAVLGLDTEAYPIRYLTGEFQ</sequence>
<feature type="domain" description="ATP-grasp" evidence="3">
    <location>
        <begin position="645"/>
        <end position="904"/>
    </location>
</feature>
<protein>
    <submittedName>
        <fullName evidence="4">Carnosine synthase 1</fullName>
    </submittedName>
</protein>
<dbReference type="GO" id="GO:0005524">
    <property type="term" value="F:ATP binding"/>
    <property type="evidence" value="ECO:0007669"/>
    <property type="project" value="UniProtKB-UniRule"/>
</dbReference>
<accession>A0AAD1WTA9</accession>
<dbReference type="Gene3D" id="3.40.50.20">
    <property type="match status" value="1"/>
</dbReference>
<dbReference type="GO" id="GO:0046872">
    <property type="term" value="F:metal ion binding"/>
    <property type="evidence" value="ECO:0007669"/>
    <property type="project" value="InterPro"/>
</dbReference>
<organism evidence="4 5">
    <name type="scientific">Pelobates cultripes</name>
    <name type="common">Western spadefoot toad</name>
    <dbReference type="NCBI Taxonomy" id="61616"/>
    <lineage>
        <taxon>Eukaryota</taxon>
        <taxon>Metazoa</taxon>
        <taxon>Chordata</taxon>
        <taxon>Craniata</taxon>
        <taxon>Vertebrata</taxon>
        <taxon>Euteleostomi</taxon>
        <taxon>Amphibia</taxon>
        <taxon>Batrachia</taxon>
        <taxon>Anura</taxon>
        <taxon>Pelobatoidea</taxon>
        <taxon>Pelobatidae</taxon>
        <taxon>Pelobates</taxon>
    </lineage>
</organism>
<dbReference type="Proteomes" id="UP001295444">
    <property type="component" value="Chromosome 11"/>
</dbReference>
<dbReference type="GO" id="GO:0035499">
    <property type="term" value="P:carnosine biosynthetic process"/>
    <property type="evidence" value="ECO:0007669"/>
    <property type="project" value="InterPro"/>
</dbReference>
<dbReference type="GO" id="GO:0016887">
    <property type="term" value="F:ATP hydrolysis activity"/>
    <property type="evidence" value="ECO:0007669"/>
    <property type="project" value="InterPro"/>
</dbReference>
<evidence type="ECO:0000256" key="2">
    <source>
        <dbReference type="SAM" id="MobiDB-lite"/>
    </source>
</evidence>
<name>A0AAD1WTA9_PELCU</name>
<evidence type="ECO:0000313" key="4">
    <source>
        <dbReference type="EMBL" id="CAH2321417.1"/>
    </source>
</evidence>
<evidence type="ECO:0000313" key="5">
    <source>
        <dbReference type="Proteomes" id="UP001295444"/>
    </source>
</evidence>
<dbReference type="SUPFAM" id="SSF56059">
    <property type="entry name" value="Glutathione synthetase ATP-binding domain-like"/>
    <property type="match status" value="1"/>
</dbReference>
<dbReference type="AlphaFoldDB" id="A0AAD1WTA9"/>
<dbReference type="GO" id="GO:0047730">
    <property type="term" value="F:carnosine synthase activity"/>
    <property type="evidence" value="ECO:0007669"/>
    <property type="project" value="InterPro"/>
</dbReference>
<proteinExistence type="predicted"/>
<dbReference type="InterPro" id="IPR011761">
    <property type="entry name" value="ATP-grasp"/>
</dbReference>
<gene>
    <name evidence="4" type="ORF">PECUL_23A017228</name>
</gene>
<dbReference type="PROSITE" id="PS50975">
    <property type="entry name" value="ATP_GRASP"/>
    <property type="match status" value="1"/>
</dbReference>
<keyword evidence="5" id="KW-1185">Reference proteome</keyword>
<dbReference type="PANTHER" id="PTHR48066">
    <property type="entry name" value="CARNOSINE SYNTHASE 1"/>
    <property type="match status" value="1"/>
</dbReference>
<dbReference type="PANTHER" id="PTHR48066:SF1">
    <property type="entry name" value="CARNOSINE SYNTHASE 1"/>
    <property type="match status" value="1"/>
</dbReference>
<evidence type="ECO:0000256" key="1">
    <source>
        <dbReference type="PROSITE-ProRule" id="PRU00409"/>
    </source>
</evidence>
<feature type="region of interest" description="Disordered" evidence="2">
    <location>
        <begin position="959"/>
        <end position="978"/>
    </location>
</feature>